<reference key="2">
    <citation type="journal article" date="2000" name="Nature">
        <title>Sequence and analysis of chromosome 5 of the plant Arabidopsis thaliana.</title>
        <authorList>
            <consortium name="Kazusa DNA Research Institute"/>
            <consortium name="Cold Spring Harbor and Washington University in St Louis Sequencing Consortium"/>
            <consortium name="European Union Arabidopsis Genome Sequencing Consortium"/>
            <person name="Tabata S."/>
            <person name="Kaneko T."/>
            <person name="Nakamura Y."/>
            <person name="Kotani H."/>
            <person name="Kato T."/>
            <person name="Asamizu E."/>
            <person name="Miyajima N."/>
            <person name="Sasamoto S."/>
            <person name="Kimura T."/>
            <person name="Hosouchi T."/>
            <person name="Kawashima K."/>
            <person name="Kohara M."/>
            <person name="Matsumoto M."/>
            <person name="Matsuno A."/>
            <person name="Muraki A."/>
            <person name="Nakayama S."/>
            <person name="Nakazaki N."/>
            <person name="Naruo K."/>
            <person name="Okumura S."/>
            <person name="Shinpo S."/>
            <person name="Takeuchi C."/>
            <person name="Wada T."/>
            <person name="Watanabe A."/>
            <person name="Yamada M."/>
            <person name="Yasuda M."/>
            <person name="Sato S."/>
            <person name="de la Bastide M."/>
            <person name="Huang E."/>
            <person name="Spiegel L."/>
            <person name="Gnoj L."/>
            <person name="O'Shaughnessy A."/>
            <person name="Preston R."/>
            <person name="Habermann K."/>
            <person name="Murray J."/>
            <person name="Johnson D."/>
            <person name="Rohlfing T."/>
            <person name="Nelson J."/>
            <person name="Stoneking T."/>
            <person name="Pepin K."/>
            <person name="Spieth J."/>
            <person name="Sekhon M."/>
            <person name="Armstrong J."/>
            <person name="Becker M."/>
            <person name="Belter E."/>
            <person name="Cordum H."/>
            <person name="Cordes M."/>
            <person name="Courtney L."/>
            <person name="Courtney W."/>
            <person name="Dante M."/>
            <person name="Du H."/>
            <person name="Edwards J."/>
            <person name="Fryman J."/>
            <person name="Haakensen B."/>
            <person name="Lamar E."/>
            <person name="Latreille P."/>
            <person name="Leonard S."/>
            <person name="Meyer R."/>
            <person name="Mulvaney E."/>
            <person name="Ozersky P."/>
            <person name="Riley A."/>
            <person name="Strowmatt C."/>
            <person name="Wagner-McPherson C."/>
            <person name="Wollam A."/>
            <person name="Yoakum M."/>
            <person name="Bell M."/>
            <person name="Dedhia N."/>
            <person name="Parnell L."/>
            <person name="Shah R."/>
            <person name="Rodriguez M."/>
            <person name="See L.H."/>
            <person name="Vil D."/>
            <person name="Baker J."/>
            <person name="Kirchoff K."/>
            <person name="Toth K."/>
            <person name="King L."/>
            <person name="Bahret A."/>
            <person name="Miller B."/>
            <person name="Marra M."/>
            <person name="Martienssen R."/>
            <person name="McCombie W.R."/>
            <person name="Wilson R.K."/>
            <person name="Murphy G."/>
            <person name="Bancroft I."/>
            <person name="Volckaert G."/>
            <person name="Wambutt R."/>
            <person name="Dusterhoft A."/>
            <person name="Stiekema W."/>
            <person name="Pohl T."/>
            <person name="Entian K.D."/>
            <person name="Terryn N."/>
            <person name="Hartley N."/>
            <person name="Bent E."/>
            <person name="Johnson S."/>
            <person name="Langham S.A."/>
            <person name="McCullagh B."/>
            <person name="Robben J."/>
            <person name="Grymonprez B."/>
            <person name="Zimmermann W."/>
            <person name="Ramsperger U."/>
            <person name="Wedler H."/>
            <person name="Balke K."/>
            <person name="Wedler E."/>
            <person name="Peters S."/>
            <person name="van Staveren M."/>
            <person name="Dirkse W."/>
            <person name="Mooijman P."/>
            <person name="Lankhorst R.K."/>
            <person name="Weitzenegger T."/>
            <person name="Bothe G."/>
            <person name="Rose M."/>
            <person name="Hauf J."/>
            <person name="Berneiser S."/>
            <person name="Hempel S."/>
            <person name="Feldpausch M."/>
            <person name="Lamberth S."/>
            <person name="Villarroel R."/>
            <person name="Gielen J."/>
            <person name="Ardiles W."/>
            <person name="Bents O."/>
            <person name="Lemcke K."/>
            <person name="Kolesov G."/>
            <person name="Mayer K."/>
            <person name="Rudd S."/>
            <person name="Schoof H."/>
            <person name="Schueller C."/>
            <person name="Zaccaria P."/>
            <person name="Mewes H.W."/>
            <person name="Bevan M."/>
            <person name="Fransz P."/>
        </authorList>
    </citation>
    <scope>NUCLEOTIDE SEQUENCE [LARGE SCALE GENOMIC DNA]</scope>
    <source>
        <strain>cv. Columbia</strain>
    </source>
</reference>
<evidence type="ECO:0000313" key="1">
    <source>
        <dbReference type="EMBL" id="BAB09268.1"/>
    </source>
</evidence>
<accession>Q9FKH9</accession>
<dbReference type="AlphaFoldDB" id="Q9FKH9"/>
<protein>
    <submittedName>
        <fullName evidence="1">Uncharacterized protein</fullName>
    </submittedName>
</protein>
<organism evidence="1">
    <name type="scientific">Arabidopsis thaliana</name>
    <name type="common">Mouse-ear cress</name>
    <dbReference type="NCBI Taxonomy" id="3702"/>
    <lineage>
        <taxon>Eukaryota</taxon>
        <taxon>Viridiplantae</taxon>
        <taxon>Streptophyta</taxon>
        <taxon>Embryophyta</taxon>
        <taxon>Tracheophyta</taxon>
        <taxon>Spermatophyta</taxon>
        <taxon>Magnoliopsida</taxon>
        <taxon>eudicotyledons</taxon>
        <taxon>Gunneridae</taxon>
        <taxon>Pentapetalae</taxon>
        <taxon>rosids</taxon>
        <taxon>malvids</taxon>
        <taxon>Brassicales</taxon>
        <taxon>Brassicaceae</taxon>
        <taxon>Camelineae</taxon>
        <taxon>Arabidopsis</taxon>
    </lineage>
</organism>
<dbReference type="EMBL" id="AB011485">
    <property type="protein sequence ID" value="BAB09268.1"/>
    <property type="molecule type" value="Genomic_DNA"/>
</dbReference>
<proteinExistence type="predicted"/>
<name>Q9FKH9_ARATH</name>
<reference evidence="1" key="1">
    <citation type="journal article" date="1998" name="DNA Res.">
        <title>Structural analysis of Arabidopsis thaliana chromosome 5. V. Sequence features of the regions of 1,381,565 bp covered by twenty one physically assigned P1 and TAC clones.</title>
        <authorList>
            <person name="Kaneko T."/>
            <person name="Kotani H."/>
            <person name="Nakamura Y."/>
            <person name="Sato S."/>
            <person name="Asamizu E."/>
            <person name="Miyajima N."/>
            <person name="Tabata S."/>
        </authorList>
    </citation>
    <scope>NUCLEOTIDE SEQUENCE [LARGE SCALE GENOMIC DNA]</scope>
</reference>
<sequence>MSSTSSATNQPTTMSTPVTFLSVALTSKSRCNIPASTNMWLLDNGATHRLNSDLHNLALHHPYFADESVLIGDGSGIPITHTAKNELTLHGFSDVDYHFIRGQIQNGVLRVVHDNTNDHLVDALTKPLPRARFLNFRDNIGVALAPPS</sequence>